<dbReference type="NCBIfam" id="TIGR00188">
    <property type="entry name" value="rnpA"/>
    <property type="match status" value="1"/>
</dbReference>
<dbReference type="EMBL" id="QENY01000016">
    <property type="protein sequence ID" value="PVX51109.1"/>
    <property type="molecule type" value="Genomic_DNA"/>
</dbReference>
<dbReference type="InterPro" id="IPR000100">
    <property type="entry name" value="RNase_P"/>
</dbReference>
<proteinExistence type="inferred from homology"/>
<dbReference type="EC" id="3.1.26.5" evidence="7 8"/>
<protein>
    <recommendedName>
        <fullName evidence="7 8">Ribonuclease P protein component</fullName>
        <shortName evidence="7">RNase P protein</shortName>
        <shortName evidence="7">RNaseP protein</shortName>
        <ecNumber evidence="7 8">3.1.26.5</ecNumber>
    </recommendedName>
    <alternativeName>
        <fullName evidence="7">Protein C5</fullName>
    </alternativeName>
</protein>
<dbReference type="GO" id="GO:0000049">
    <property type="term" value="F:tRNA binding"/>
    <property type="evidence" value="ECO:0007669"/>
    <property type="project" value="UniProtKB-UniRule"/>
</dbReference>
<dbReference type="InterPro" id="IPR020568">
    <property type="entry name" value="Ribosomal_Su5_D2-typ_SF"/>
</dbReference>
<comment type="caution">
    <text evidence="9">The sequence shown here is derived from an EMBL/GenBank/DDBJ whole genome shotgun (WGS) entry which is preliminary data.</text>
</comment>
<keyword evidence="3 7" id="KW-0540">Nuclease</keyword>
<evidence type="ECO:0000256" key="7">
    <source>
        <dbReference type="HAMAP-Rule" id="MF_00227"/>
    </source>
</evidence>
<evidence type="ECO:0000256" key="2">
    <source>
        <dbReference type="ARBA" id="ARBA00022694"/>
    </source>
</evidence>
<gene>
    <name evidence="7" type="primary">rnpA</name>
    <name evidence="9" type="ORF">C7379_11614</name>
</gene>
<reference evidence="9 10" key="1">
    <citation type="submission" date="2018-05" db="EMBL/GenBank/DDBJ databases">
        <title>Genomic Encyclopedia of Type Strains, Phase IV (KMG-IV): sequencing the most valuable type-strain genomes for metagenomic binning, comparative biology and taxonomic classification.</title>
        <authorList>
            <person name="Goeker M."/>
        </authorList>
    </citation>
    <scope>NUCLEOTIDE SEQUENCE [LARGE SCALE GENOMIC DNA]</scope>
    <source>
        <strain evidence="9 10">DSM 100333</strain>
    </source>
</reference>
<dbReference type="PROSITE" id="PS00648">
    <property type="entry name" value="RIBONUCLEASE_P"/>
    <property type="match status" value="1"/>
</dbReference>
<keyword evidence="5 7" id="KW-0378">Hydrolase</keyword>
<accession>A0A2U0U322</accession>
<comment type="function">
    <text evidence="1 7">RNaseP catalyzes the removal of the 5'-leader sequence from pre-tRNA to produce the mature 5'-terminus. It can also cleave other RNA substrates such as 4.5S RNA. The protein component plays an auxiliary but essential role in vivo by binding to the 5'-leader sequence and broadening the substrate specificity of the ribozyme.</text>
</comment>
<name>A0A2U0U322_9BACT</name>
<evidence type="ECO:0000313" key="9">
    <source>
        <dbReference type="EMBL" id="PVX51109.1"/>
    </source>
</evidence>
<evidence type="ECO:0000256" key="5">
    <source>
        <dbReference type="ARBA" id="ARBA00022801"/>
    </source>
</evidence>
<dbReference type="RefSeq" id="WP_116616939.1">
    <property type="nucleotide sequence ID" value="NZ_QENY01000016.1"/>
</dbReference>
<keyword evidence="4 7" id="KW-0255">Endonuclease</keyword>
<comment type="similarity">
    <text evidence="7">Belongs to the RnpA family.</text>
</comment>
<evidence type="ECO:0000256" key="1">
    <source>
        <dbReference type="ARBA" id="ARBA00002663"/>
    </source>
</evidence>
<evidence type="ECO:0000256" key="3">
    <source>
        <dbReference type="ARBA" id="ARBA00022722"/>
    </source>
</evidence>
<keyword evidence="2 7" id="KW-0819">tRNA processing</keyword>
<dbReference type="HAMAP" id="MF_00227">
    <property type="entry name" value="RNase_P"/>
    <property type="match status" value="1"/>
</dbReference>
<dbReference type="GO" id="GO:0004526">
    <property type="term" value="F:ribonuclease P activity"/>
    <property type="evidence" value="ECO:0007669"/>
    <property type="project" value="UniProtKB-UniRule"/>
</dbReference>
<evidence type="ECO:0000256" key="4">
    <source>
        <dbReference type="ARBA" id="ARBA00022759"/>
    </source>
</evidence>
<comment type="catalytic activity">
    <reaction evidence="7">
        <text>Endonucleolytic cleavage of RNA, removing 5'-extranucleotides from tRNA precursor.</text>
        <dbReference type="EC" id="3.1.26.5"/>
    </reaction>
</comment>
<dbReference type="SUPFAM" id="SSF54211">
    <property type="entry name" value="Ribosomal protein S5 domain 2-like"/>
    <property type="match status" value="1"/>
</dbReference>
<dbReference type="AlphaFoldDB" id="A0A2U0U322"/>
<dbReference type="Proteomes" id="UP000245870">
    <property type="component" value="Unassembled WGS sequence"/>
</dbReference>
<sequence length="142" mass="16474">MPSLPSTLRKEERIYSKKTIDALFQGGKSQSMLAFPLRVIYMPLPNDFDRQPRHDKEATMSVKAQFLISVPKRCFKRAVNRNRVKRQVREAYRKNKVIVAHHNVAMAFIWLSDSLYNSSRVEATVINLLNRVNERLSGEEAL</sequence>
<evidence type="ECO:0000313" key="10">
    <source>
        <dbReference type="Proteomes" id="UP000245870"/>
    </source>
</evidence>
<dbReference type="InterPro" id="IPR014721">
    <property type="entry name" value="Ribsml_uS5_D2-typ_fold_subgr"/>
</dbReference>
<evidence type="ECO:0000256" key="6">
    <source>
        <dbReference type="ARBA" id="ARBA00022884"/>
    </source>
</evidence>
<evidence type="ECO:0000256" key="8">
    <source>
        <dbReference type="NCBIfam" id="TIGR00188"/>
    </source>
</evidence>
<keyword evidence="10" id="KW-1185">Reference proteome</keyword>
<dbReference type="Gene3D" id="3.30.230.10">
    <property type="match status" value="1"/>
</dbReference>
<dbReference type="GO" id="GO:0001682">
    <property type="term" value="P:tRNA 5'-leader removal"/>
    <property type="evidence" value="ECO:0007669"/>
    <property type="project" value="UniProtKB-UniRule"/>
</dbReference>
<dbReference type="Pfam" id="PF00825">
    <property type="entry name" value="Ribonuclease_P"/>
    <property type="match status" value="1"/>
</dbReference>
<dbReference type="InterPro" id="IPR020539">
    <property type="entry name" value="RNase_P_CS"/>
</dbReference>
<keyword evidence="6 7" id="KW-0694">RNA-binding</keyword>
<dbReference type="OrthoDB" id="1524972at2"/>
<organism evidence="9 10">
    <name type="scientific">Hallella colorans</name>
    <dbReference type="NCBI Taxonomy" id="1703337"/>
    <lineage>
        <taxon>Bacteria</taxon>
        <taxon>Pseudomonadati</taxon>
        <taxon>Bacteroidota</taxon>
        <taxon>Bacteroidia</taxon>
        <taxon>Bacteroidales</taxon>
        <taxon>Prevotellaceae</taxon>
        <taxon>Hallella</taxon>
    </lineage>
</organism>
<comment type="subunit">
    <text evidence="7">Consists of a catalytic RNA component (M1 or rnpB) and a protein subunit.</text>
</comment>